<dbReference type="Proteomes" id="UP000320811">
    <property type="component" value="Unassembled WGS sequence"/>
</dbReference>
<protein>
    <submittedName>
        <fullName evidence="6">Tyrosinase</fullName>
    </submittedName>
</protein>
<dbReference type="InterPro" id="IPR002227">
    <property type="entry name" value="Tyrosinase_Cu-bd"/>
</dbReference>
<dbReference type="RefSeq" id="WP_145670360.1">
    <property type="nucleotide sequence ID" value="NZ_VIWO01000004.1"/>
</dbReference>
<dbReference type="PANTHER" id="PTHR11474:SF76">
    <property type="entry name" value="SHKT DOMAIN-CONTAINING PROTEIN"/>
    <property type="match status" value="1"/>
</dbReference>
<accession>A0A561PQH3</accession>
<dbReference type="EMBL" id="VIWO01000004">
    <property type="protein sequence ID" value="TWF40352.1"/>
    <property type="molecule type" value="Genomic_DNA"/>
</dbReference>
<sequence length="558" mass="61490">MTRNGIGVRRSIIEIQNDYDAGINNDLEKLMTAWAYIKALPPTDPNSFFMIGGYHGEPFAGEGATNPEWWGGYCNHQNVLFPTWHRVYVYMLEKALQTTPGCEDVMQPYWDETDSYSTTYGIPRALTAPKFTFKGQFPECLRDKGIVPDDNNAIDNPLASFTFPKKITDQVNNDDSVYSKPQGYQTVRYPLSGLVGTPQAQANTYAYNANFFDPNANIALLNANVLQWLNNVTYYIPGCGPGDTGVPQPAGIAKAFSDCLDAPIYTIFSNTQSAAYYGKGYTALEHPHNDIHLAVGGFNLPKGINNGGYDLSQLPDANGDMGENDTAGLDPIFFFHHCNIDRVFWLWQQKQGFTEIFDIIEDPADPGTSNGFNGGNGQGPANGQTENETLTMSTALKPFIKTGTTYFTSEDCINIESQLNYTYSDGSLSQNDVVAAARAARAVDSKRSDLHLYISGLSRGGIKGSFIVGVYATKGDDTKYLVGYQSVLSRWDVGGCANCQAHLGISGVVSLNQYTEEEVSGMKFHLEIFGREKQNTARFKQFRTLVAADTPPYKLEIR</sequence>
<keyword evidence="2" id="KW-0186">Copper</keyword>
<dbReference type="GO" id="GO:0016491">
    <property type="term" value="F:oxidoreductase activity"/>
    <property type="evidence" value="ECO:0007669"/>
    <property type="project" value="InterPro"/>
</dbReference>
<evidence type="ECO:0000313" key="6">
    <source>
        <dbReference type="EMBL" id="TWF40352.1"/>
    </source>
</evidence>
<reference evidence="6 7" key="1">
    <citation type="submission" date="2019-06" db="EMBL/GenBank/DDBJ databases">
        <title>Sorghum-associated microbial communities from plants grown in Nebraska, USA.</title>
        <authorList>
            <person name="Schachtman D."/>
        </authorList>
    </citation>
    <scope>NUCLEOTIDE SEQUENCE [LARGE SCALE GENOMIC DNA]</scope>
    <source>
        <strain evidence="6 7">1209</strain>
    </source>
</reference>
<dbReference type="AlphaFoldDB" id="A0A561PQH3"/>
<dbReference type="Gene3D" id="1.10.1280.10">
    <property type="entry name" value="Di-copper center containing domain from catechol oxidase"/>
    <property type="match status" value="1"/>
</dbReference>
<evidence type="ECO:0000256" key="3">
    <source>
        <dbReference type="SAM" id="MobiDB-lite"/>
    </source>
</evidence>
<evidence type="ECO:0000256" key="1">
    <source>
        <dbReference type="ARBA" id="ARBA00022723"/>
    </source>
</evidence>
<proteinExistence type="predicted"/>
<dbReference type="OrthoDB" id="2874181at2"/>
<keyword evidence="7" id="KW-1185">Reference proteome</keyword>
<evidence type="ECO:0000259" key="5">
    <source>
        <dbReference type="PROSITE" id="PS00498"/>
    </source>
</evidence>
<dbReference type="PROSITE" id="PS00498">
    <property type="entry name" value="TYROSINASE_2"/>
    <property type="match status" value="1"/>
</dbReference>
<dbReference type="Pfam" id="PF00264">
    <property type="entry name" value="Tyrosinase"/>
    <property type="match status" value="1"/>
</dbReference>
<dbReference type="GO" id="GO:0046872">
    <property type="term" value="F:metal ion binding"/>
    <property type="evidence" value="ECO:0007669"/>
    <property type="project" value="UniProtKB-KW"/>
</dbReference>
<name>A0A561PQH3_9BACT</name>
<feature type="domain" description="Tyrosinase copper-binding" evidence="4">
    <location>
        <begin position="76"/>
        <end position="93"/>
    </location>
</feature>
<dbReference type="InterPro" id="IPR050316">
    <property type="entry name" value="Tyrosinase/Hemocyanin"/>
</dbReference>
<feature type="region of interest" description="Disordered" evidence="3">
    <location>
        <begin position="365"/>
        <end position="386"/>
    </location>
</feature>
<gene>
    <name evidence="6" type="ORF">FHW36_10434</name>
</gene>
<dbReference type="InterPro" id="IPR008922">
    <property type="entry name" value="Di-copper_centre_dom_sf"/>
</dbReference>
<dbReference type="PRINTS" id="PR00092">
    <property type="entry name" value="TYROSINASE"/>
</dbReference>
<dbReference type="SUPFAM" id="SSF48056">
    <property type="entry name" value="Di-copper centre-containing domain"/>
    <property type="match status" value="1"/>
</dbReference>
<feature type="domain" description="Tyrosinase copper-binding" evidence="5">
    <location>
        <begin position="330"/>
        <end position="341"/>
    </location>
</feature>
<organism evidence="6 7">
    <name type="scientific">Chitinophaga polysaccharea</name>
    <dbReference type="NCBI Taxonomy" id="1293035"/>
    <lineage>
        <taxon>Bacteria</taxon>
        <taxon>Pseudomonadati</taxon>
        <taxon>Bacteroidota</taxon>
        <taxon>Chitinophagia</taxon>
        <taxon>Chitinophagales</taxon>
        <taxon>Chitinophagaceae</taxon>
        <taxon>Chitinophaga</taxon>
    </lineage>
</organism>
<dbReference type="PROSITE" id="PS00497">
    <property type="entry name" value="TYROSINASE_1"/>
    <property type="match status" value="1"/>
</dbReference>
<evidence type="ECO:0000259" key="4">
    <source>
        <dbReference type="PROSITE" id="PS00497"/>
    </source>
</evidence>
<dbReference type="PANTHER" id="PTHR11474">
    <property type="entry name" value="TYROSINASE FAMILY MEMBER"/>
    <property type="match status" value="1"/>
</dbReference>
<keyword evidence="1" id="KW-0479">Metal-binding</keyword>
<comment type="caution">
    <text evidence="6">The sequence shown here is derived from an EMBL/GenBank/DDBJ whole genome shotgun (WGS) entry which is preliminary data.</text>
</comment>
<evidence type="ECO:0000313" key="7">
    <source>
        <dbReference type="Proteomes" id="UP000320811"/>
    </source>
</evidence>
<evidence type="ECO:0000256" key="2">
    <source>
        <dbReference type="ARBA" id="ARBA00023008"/>
    </source>
</evidence>